<dbReference type="InterPro" id="IPR035892">
    <property type="entry name" value="C2_domain_sf"/>
</dbReference>
<evidence type="ECO:0000256" key="2">
    <source>
        <dbReference type="ARBA" id="ARBA00022658"/>
    </source>
</evidence>
<dbReference type="Pfam" id="PF20422">
    <property type="entry name" value="DHR-2_Lobe_B"/>
    <property type="match status" value="1"/>
</dbReference>
<dbReference type="GeneID" id="111244077"/>
<dbReference type="RefSeq" id="XP_022646416.1">
    <property type="nucleotide sequence ID" value="XM_022790681.1"/>
</dbReference>
<dbReference type="Pfam" id="PF20421">
    <property type="entry name" value="DHR-2_Lobe_C"/>
    <property type="match status" value="1"/>
</dbReference>
<dbReference type="InterPro" id="IPR046770">
    <property type="entry name" value="DOCKER_Lobe_B"/>
</dbReference>
<keyword evidence="2" id="KW-0344">Guanine-nucleotide releasing factor</keyword>
<feature type="region of interest" description="Disordered" evidence="4">
    <location>
        <begin position="1363"/>
        <end position="1388"/>
    </location>
</feature>
<feature type="compositionally biased region" description="Polar residues" evidence="4">
    <location>
        <begin position="1378"/>
        <end position="1387"/>
    </location>
</feature>
<comment type="similarity">
    <text evidence="3">Belongs to the DOCK family.</text>
</comment>
<dbReference type="InterPro" id="IPR043161">
    <property type="entry name" value="DOCK_C_lobe_A"/>
</dbReference>
<dbReference type="Pfam" id="PF06920">
    <property type="entry name" value="DHR-2_Lobe_A"/>
    <property type="match status" value="1"/>
</dbReference>
<dbReference type="CTD" id="33165"/>
<dbReference type="InterPro" id="IPR046773">
    <property type="entry name" value="DOCKER_Lobe_C"/>
</dbReference>
<dbReference type="OMA" id="FPHQFND"/>
<dbReference type="GO" id="GO:0007264">
    <property type="term" value="P:small GTPase-mediated signal transduction"/>
    <property type="evidence" value="ECO:0007669"/>
    <property type="project" value="InterPro"/>
</dbReference>
<dbReference type="InterPro" id="IPR046769">
    <property type="entry name" value="DOCKER_Lobe_A"/>
</dbReference>
<dbReference type="PROSITE" id="PS51650">
    <property type="entry name" value="C2_DOCK"/>
    <property type="match status" value="1"/>
</dbReference>
<feature type="domain" description="DOCKER" evidence="6">
    <location>
        <begin position="1627"/>
        <end position="2060"/>
    </location>
</feature>
<keyword evidence="8" id="KW-1185">Reference proteome</keyword>
<dbReference type="PROSITE" id="PS51651">
    <property type="entry name" value="DOCKER"/>
    <property type="match status" value="1"/>
</dbReference>
<dbReference type="InterPro" id="IPR043162">
    <property type="entry name" value="DOCK_C_lobe_C"/>
</dbReference>
<dbReference type="CDD" id="cd11695">
    <property type="entry name" value="DHR2_DOCK_C"/>
    <property type="match status" value="1"/>
</dbReference>
<dbReference type="EnsemblMetazoa" id="XM_022790681">
    <property type="protein sequence ID" value="XP_022646416"/>
    <property type="gene ID" value="LOC111244077"/>
</dbReference>
<dbReference type="GO" id="GO:0005085">
    <property type="term" value="F:guanyl-nucleotide exchange factor activity"/>
    <property type="evidence" value="ECO:0007669"/>
    <property type="project" value="UniProtKB-KW"/>
</dbReference>
<dbReference type="Pfam" id="PF11878">
    <property type="entry name" value="DOCK_C-D_N"/>
    <property type="match status" value="1"/>
</dbReference>
<name>A0A7M7J3S8_VARDE</name>
<dbReference type="KEGG" id="vde:111244077"/>
<proteinExistence type="inferred from homology"/>
<dbReference type="Gene3D" id="1.20.58.740">
    <property type="match status" value="1"/>
</dbReference>
<dbReference type="Pfam" id="PF14429">
    <property type="entry name" value="DOCK-C2"/>
    <property type="match status" value="1"/>
</dbReference>
<dbReference type="Proteomes" id="UP000594260">
    <property type="component" value="Unplaced"/>
</dbReference>
<dbReference type="InterPro" id="IPR027357">
    <property type="entry name" value="DOCKER_dom"/>
</dbReference>
<dbReference type="PANTHER" id="PTHR23317:SF76">
    <property type="entry name" value="LD20667P"/>
    <property type="match status" value="1"/>
</dbReference>
<dbReference type="InterPro" id="IPR027007">
    <property type="entry name" value="C2_DOCK-type_domain"/>
</dbReference>
<sequence length="2060" mass="232293">MAAQRSHSCRVELRRGSGGQGNIRRELSRISNGSHNSIALSDVVEPLEFEDYLLQMGDAIDRDTLRDVVLFPSDDIEVGVVSRKTRTIGPIVPDEKDSELEPWVRCCVESFTNNWLVINRRYQHFSSALGVRDRTLERSLLVRSTPRQEFEIDMDCTTGCSNQDNASVITEEGDTASETNVANDVDDASSIADSVCSRDTPRGSWASSVPDLRSSASDPLLEGLVAGDPPSVSCQAGGPPNLLALYSPPVDDEAVDSRSAAGIPTEVMPHRLLVKCLHFKVEPDFEPLFLSMALYDSKEKRKISENFYLDLNSDLMKRMLQNHVPYADMSTLARSCIFNVSSNSAQDIFLIIRVEKVLQGDIGDSADPYLKEDRKAKDSLRVQAQVVCERLGRYRQPLGWTAIYLQNVVQGTTSLEKDASLVTASGSTIGRRSSLERGTKLDSFRKIKEVQASDPILIEGANRTLDNFRTLTVVVNHLFRQEMDKVKDEDLYKFLQEFKRPTGSATLSKRLKNIPVTLRLEISPCPAEVQNALTPELVPVIPQNPEERPVKEILEFPPKPIMHSHVSYRNLLYVYPRSVNFTNRLGVSARNIACRVQMMCGEDEICNALPLIFGKSSCPQMSTEALTCVTYHNKVPDFNDEIKMKLPARLTDRHHLLFTFYHISCQQRKDGTLGAGGGGGGGPTSLGPTETPIGYSWLPLCPADSSTSPFGDHSLPIMIEKPPPSYSFLHANVAIPNTKWLDNHKPLFDVSIRSVSTVFPQIDFIFQDSHLEHFVQLCNHLESGTLVASRLISGADTCEREVRNLILEVAKASAESLINFLPIVLDHLIKLLVTPPSVFGHTIDASGTVFEALCSVVSTIAQALDEENDQHRRSPQLASYIQYQCTLPHPPAEVKTAGTRPTSSSGSAMDLENDEEICGILERTRLASPTHTTSNIFVQPPQLPFGTKIDCGFDQRSRKLVHEEIIKYWINNRSSTENPLMNQNYPTTWFFFELIIKSMQQHLATTGKLQAPRKQRFSERFQEEITALVSSLTDEIIAKANPDGAALYLNAHLAFFVHDLLSIMDRGFVFQLIKLYFKYFWSKIYIQADMVNHQLFSLRLDFLRIVCSHEHYIPLNLPLTPQAVLSPPVSPSPSVNSSSSQSSIAQPTELSHEFRQTHFLAGLVLSQLTTALATENAPLRYKAACLVLNLLSWHDWDPRYAEPEKRARIVTLYLPLLSIVVDNAAMLFDFSASLEHPNQPSRSTLEVIAGSRVTKVRDDHLREDTSRHLLLCFLWLLRNADRRTLKHSLAEWRPIKLQRFVAILRKCASCFQYKGRQSIYGKVTRGHIIRRSSDLNRLNRLEEAILGQGSARSELIRRKLQLTSHGSSQPGTAGISASAGQPTSAQPEQLRWRKDIVRYSSADSSDAGSRQELDEQIHLEGNLASEATAVIIDSLDVVVQVALQLDSLQNLLSSCHKLVLHILACNQSAAVLQKVFAVQRSLATRFPELLFDEESSEHCSELCLLLLRHCSSRMSAIRSQAAASLYLLMRQNFEIGNNFARVKMQVTMSLSSLVGRRTSFSDGCLRISLRTVQLYAEGDADLHGTAFPAQVSDLVTNLHTILSDTVKMKECESDPDMLMDLMYRIAKGYQDSPDLRLTWLANMSGKHLERNNHSEAAHCHLHAAALVAEYLHIIEHKKYLPVGCAAFEKICWNVLEESATSDDVISPDEDIRSAHFTEHGLVALLELAAQCFWEAQEFESVNHIYKIAIPILEAHRDYKKLEEVHKKLCQGFQLMSSMGDKRHFGTYFRVGFYGSKLNDMNGVEFVYKERSLTKLPEISSRLETLYANRFGEEFVEIIKDSNAVDEERLNPEKVYIQITYVEPYFELYELKDRTTVYEKNNKIMRFMYATPFTQSGRAHGDLWEQHKRKTILTTTHAFPYIKTRVQVIDRQQIVLTPIEVAIEDIERKNRELENAVNQEPPDVKILQMVLQGSIGAQVNQGPLEVANVFLVELVDNRTTATYHQSRLRLCFKEFIKRIGDCLKKNRQLISAEQKDYQKEMEKNYQVFNEKLKPMIQSHAR</sequence>
<reference evidence="7" key="1">
    <citation type="submission" date="2021-01" db="UniProtKB">
        <authorList>
            <consortium name="EnsemblMetazoa"/>
        </authorList>
    </citation>
    <scope>IDENTIFICATION</scope>
</reference>
<evidence type="ECO:0000256" key="4">
    <source>
        <dbReference type="SAM" id="MobiDB-lite"/>
    </source>
</evidence>
<dbReference type="OrthoDB" id="47328at2759"/>
<organism evidence="7 8">
    <name type="scientific">Varroa destructor</name>
    <name type="common">Honeybee mite</name>
    <dbReference type="NCBI Taxonomy" id="109461"/>
    <lineage>
        <taxon>Eukaryota</taxon>
        <taxon>Metazoa</taxon>
        <taxon>Ecdysozoa</taxon>
        <taxon>Arthropoda</taxon>
        <taxon>Chelicerata</taxon>
        <taxon>Arachnida</taxon>
        <taxon>Acari</taxon>
        <taxon>Parasitiformes</taxon>
        <taxon>Mesostigmata</taxon>
        <taxon>Gamasina</taxon>
        <taxon>Dermanyssoidea</taxon>
        <taxon>Varroidae</taxon>
        <taxon>Varroa</taxon>
    </lineage>
</organism>
<keyword evidence="1" id="KW-0597">Phosphoprotein</keyword>
<dbReference type="FunFam" id="1.20.58.740:FF:000002">
    <property type="entry name" value="Dedicator of cytokinesis protein 7"/>
    <property type="match status" value="1"/>
</dbReference>
<evidence type="ECO:0000256" key="1">
    <source>
        <dbReference type="ARBA" id="ARBA00022553"/>
    </source>
</evidence>
<dbReference type="PANTHER" id="PTHR23317">
    <property type="entry name" value="DEDICATOR OF CYTOKINESIS DOCK"/>
    <property type="match status" value="1"/>
</dbReference>
<evidence type="ECO:0000259" key="6">
    <source>
        <dbReference type="PROSITE" id="PS51651"/>
    </source>
</evidence>
<dbReference type="InterPro" id="IPR026791">
    <property type="entry name" value="DOCK"/>
</dbReference>
<dbReference type="InParanoid" id="A0A7M7J3S8"/>
<dbReference type="FunCoup" id="A0A7M7J3S8">
    <property type="interactions" value="231"/>
</dbReference>
<dbReference type="InterPro" id="IPR021816">
    <property type="entry name" value="DOCK_C/D_N"/>
</dbReference>
<dbReference type="CDD" id="cd08696">
    <property type="entry name" value="C2_Dock-C"/>
    <property type="match status" value="1"/>
</dbReference>
<dbReference type="FunFam" id="1.25.40.410:FF:000002">
    <property type="entry name" value="Dedicator of cytokinesis protein 7"/>
    <property type="match status" value="1"/>
</dbReference>
<evidence type="ECO:0000313" key="8">
    <source>
        <dbReference type="Proteomes" id="UP000594260"/>
    </source>
</evidence>
<accession>A0A7M7J3S8</accession>
<evidence type="ECO:0000259" key="5">
    <source>
        <dbReference type="PROSITE" id="PS51650"/>
    </source>
</evidence>
<dbReference type="Gene3D" id="1.25.40.410">
    <property type="match status" value="1"/>
</dbReference>
<protein>
    <recommendedName>
        <fullName evidence="9">Dedicator of cytokinesis protein 7</fullName>
    </recommendedName>
</protein>
<feature type="domain" description="C2 DOCK-type" evidence="5">
    <location>
        <begin position="569"/>
        <end position="755"/>
    </location>
</feature>
<evidence type="ECO:0000313" key="7">
    <source>
        <dbReference type="EnsemblMetazoa" id="XP_022646416"/>
    </source>
</evidence>
<feature type="region of interest" description="Disordered" evidence="4">
    <location>
        <begin position="1"/>
        <end position="21"/>
    </location>
</feature>
<dbReference type="InterPro" id="IPR037808">
    <property type="entry name" value="C2_Dock-C"/>
</dbReference>
<evidence type="ECO:0008006" key="9">
    <source>
        <dbReference type="Google" id="ProtNLM"/>
    </source>
</evidence>
<dbReference type="Gene3D" id="2.60.40.150">
    <property type="entry name" value="C2 domain"/>
    <property type="match status" value="1"/>
</dbReference>
<evidence type="ECO:0000256" key="3">
    <source>
        <dbReference type="PROSITE-ProRule" id="PRU00983"/>
    </source>
</evidence>